<comment type="caution">
    <text evidence="2">The sequence shown here is derived from an EMBL/GenBank/DDBJ whole genome shotgun (WGS) entry which is preliminary data.</text>
</comment>
<protein>
    <submittedName>
        <fullName evidence="2">Uncharacterized protein</fullName>
    </submittedName>
</protein>
<dbReference type="AlphaFoldDB" id="A0A1Q9EL78"/>
<keyword evidence="3" id="KW-1185">Reference proteome</keyword>
<feature type="region of interest" description="Disordered" evidence="1">
    <location>
        <begin position="1"/>
        <end position="26"/>
    </location>
</feature>
<dbReference type="EMBL" id="LSRX01000122">
    <property type="protein sequence ID" value="OLQ08199.1"/>
    <property type="molecule type" value="Genomic_DNA"/>
</dbReference>
<dbReference type="Proteomes" id="UP000186817">
    <property type="component" value="Unassembled WGS sequence"/>
</dbReference>
<evidence type="ECO:0000313" key="3">
    <source>
        <dbReference type="Proteomes" id="UP000186817"/>
    </source>
</evidence>
<name>A0A1Q9EL78_SYMMI</name>
<reference evidence="2 3" key="1">
    <citation type="submission" date="2016-02" db="EMBL/GenBank/DDBJ databases">
        <title>Genome analysis of coral dinoflagellate symbionts highlights evolutionary adaptations to a symbiotic lifestyle.</title>
        <authorList>
            <person name="Aranda M."/>
            <person name="Li Y."/>
            <person name="Liew Y.J."/>
            <person name="Baumgarten S."/>
            <person name="Simakov O."/>
            <person name="Wilson M."/>
            <person name="Piel J."/>
            <person name="Ashoor H."/>
            <person name="Bougouffa S."/>
            <person name="Bajic V.B."/>
            <person name="Ryu T."/>
            <person name="Ravasi T."/>
            <person name="Bayer T."/>
            <person name="Micklem G."/>
            <person name="Kim H."/>
            <person name="Bhak J."/>
            <person name="Lajeunesse T.C."/>
            <person name="Voolstra C.R."/>
        </authorList>
    </citation>
    <scope>NUCLEOTIDE SEQUENCE [LARGE SCALE GENOMIC DNA]</scope>
    <source>
        <strain evidence="2 3">CCMP2467</strain>
    </source>
</reference>
<organism evidence="2 3">
    <name type="scientific">Symbiodinium microadriaticum</name>
    <name type="common">Dinoflagellate</name>
    <name type="synonym">Zooxanthella microadriatica</name>
    <dbReference type="NCBI Taxonomy" id="2951"/>
    <lineage>
        <taxon>Eukaryota</taxon>
        <taxon>Sar</taxon>
        <taxon>Alveolata</taxon>
        <taxon>Dinophyceae</taxon>
        <taxon>Suessiales</taxon>
        <taxon>Symbiodiniaceae</taxon>
        <taxon>Symbiodinium</taxon>
    </lineage>
</organism>
<sequence length="159" mass="17163">MPTPQKAHSFHTSTPTPTTSATTASTTTALPVCDEVEGNDPPEMLFPCWAGSPRSFPASVLSFVCALRRFALRDIPSMAVYYMVATPYPDTERLLFNITMPSEALPAGAAVTVTFDLSVEGDTPVDASHEFFGQPANVLLSMSDIKHPYPGRQGLDCCY</sequence>
<accession>A0A1Q9EL78</accession>
<proteinExistence type="predicted"/>
<feature type="compositionally biased region" description="Low complexity" evidence="1">
    <location>
        <begin position="12"/>
        <end position="26"/>
    </location>
</feature>
<evidence type="ECO:0000256" key="1">
    <source>
        <dbReference type="SAM" id="MobiDB-lite"/>
    </source>
</evidence>
<gene>
    <name evidence="2" type="ORF">AK812_SmicGene8315</name>
</gene>
<evidence type="ECO:0000313" key="2">
    <source>
        <dbReference type="EMBL" id="OLQ08199.1"/>
    </source>
</evidence>